<gene>
    <name evidence="3" type="ORF">RR46_11037</name>
</gene>
<name>A0A194PX35_PAPXU</name>
<proteinExistence type="predicted"/>
<dbReference type="Pfam" id="PF00379">
    <property type="entry name" value="Chitin_bind_4"/>
    <property type="match status" value="1"/>
</dbReference>
<keyword evidence="2" id="KW-0193">Cuticle</keyword>
<dbReference type="EMBL" id="KQ459586">
    <property type="protein sequence ID" value="KPI97916.1"/>
    <property type="molecule type" value="Genomic_DNA"/>
</dbReference>
<evidence type="ECO:0000313" key="3">
    <source>
        <dbReference type="EMBL" id="KPI97916.1"/>
    </source>
</evidence>
<dbReference type="Proteomes" id="UP000053268">
    <property type="component" value="Unassembled WGS sequence"/>
</dbReference>
<dbReference type="InterPro" id="IPR000618">
    <property type="entry name" value="Insect_cuticle"/>
</dbReference>
<dbReference type="AlphaFoldDB" id="A0A194PX35"/>
<reference evidence="3 4" key="1">
    <citation type="journal article" date="2015" name="Nat. Commun.">
        <title>Outbred genome sequencing and CRISPR/Cas9 gene editing in butterflies.</title>
        <authorList>
            <person name="Li X."/>
            <person name="Fan D."/>
            <person name="Zhang W."/>
            <person name="Liu G."/>
            <person name="Zhang L."/>
            <person name="Zhao L."/>
            <person name="Fang X."/>
            <person name="Chen L."/>
            <person name="Dong Y."/>
            <person name="Chen Y."/>
            <person name="Ding Y."/>
            <person name="Zhao R."/>
            <person name="Feng M."/>
            <person name="Zhu Y."/>
            <person name="Feng Y."/>
            <person name="Jiang X."/>
            <person name="Zhu D."/>
            <person name="Xiang H."/>
            <person name="Feng X."/>
            <person name="Li S."/>
            <person name="Wang J."/>
            <person name="Zhang G."/>
            <person name="Kronforst M.R."/>
            <person name="Wang W."/>
        </authorList>
    </citation>
    <scope>NUCLEOTIDE SEQUENCE [LARGE SCALE GENOMIC DNA]</scope>
    <source>
        <strain evidence="3">Ya'a_city_454_Px</strain>
        <tissue evidence="3">Whole body</tissue>
    </source>
</reference>
<dbReference type="STRING" id="66420.A0A194PX35"/>
<sequence length="94" mass="10338">MLYEIGTTEYRELDFQTQRELSDGSLHKGQGQLKNQGTENEGIAMQGRYAWVEPDGVNYIITYVTDEGGFQPTIQKGPRGEIASAVVASLLGTL</sequence>
<protein>
    <submittedName>
        <fullName evidence="3">Flexible cuticle protein 12</fullName>
    </submittedName>
</protein>
<dbReference type="GO" id="GO:0042302">
    <property type="term" value="F:structural constituent of cuticle"/>
    <property type="evidence" value="ECO:0007669"/>
    <property type="project" value="UniProtKB-UniRule"/>
</dbReference>
<evidence type="ECO:0000256" key="2">
    <source>
        <dbReference type="PROSITE-ProRule" id="PRU00497"/>
    </source>
</evidence>
<accession>A0A194PX35</accession>
<evidence type="ECO:0000313" key="4">
    <source>
        <dbReference type="Proteomes" id="UP000053268"/>
    </source>
</evidence>
<dbReference type="PROSITE" id="PS51155">
    <property type="entry name" value="CHIT_BIND_RR_2"/>
    <property type="match status" value="1"/>
</dbReference>
<evidence type="ECO:0000256" key="1">
    <source>
        <dbReference type="ARBA" id="ARBA00022729"/>
    </source>
</evidence>
<organism evidence="3 4">
    <name type="scientific">Papilio xuthus</name>
    <name type="common">Asian swallowtail butterfly</name>
    <dbReference type="NCBI Taxonomy" id="66420"/>
    <lineage>
        <taxon>Eukaryota</taxon>
        <taxon>Metazoa</taxon>
        <taxon>Ecdysozoa</taxon>
        <taxon>Arthropoda</taxon>
        <taxon>Hexapoda</taxon>
        <taxon>Insecta</taxon>
        <taxon>Pterygota</taxon>
        <taxon>Neoptera</taxon>
        <taxon>Endopterygota</taxon>
        <taxon>Lepidoptera</taxon>
        <taxon>Glossata</taxon>
        <taxon>Ditrysia</taxon>
        <taxon>Papilionoidea</taxon>
        <taxon>Papilionidae</taxon>
        <taxon>Papilioninae</taxon>
        <taxon>Papilio</taxon>
    </lineage>
</organism>
<keyword evidence="4" id="KW-1185">Reference proteome</keyword>
<keyword evidence="1" id="KW-0732">Signal</keyword>